<gene>
    <name evidence="2" type="ORF">MPSYJ_03700</name>
</gene>
<keyword evidence="3" id="KW-1185">Reference proteome</keyword>
<name>A0A7I7M6B1_9MYCO</name>
<evidence type="ECO:0000313" key="3">
    <source>
        <dbReference type="Proteomes" id="UP000466514"/>
    </source>
</evidence>
<dbReference type="Proteomes" id="UP000466514">
    <property type="component" value="Chromosome"/>
</dbReference>
<dbReference type="AlphaFoldDB" id="A0A7I7M6B1"/>
<dbReference type="KEGG" id="mpsc:MPSYJ_03700"/>
<evidence type="ECO:0000256" key="1">
    <source>
        <dbReference type="SAM" id="MobiDB-lite"/>
    </source>
</evidence>
<evidence type="ECO:0000313" key="2">
    <source>
        <dbReference type="EMBL" id="BBX66909.1"/>
    </source>
</evidence>
<organism evidence="2 3">
    <name type="scientific">Mycolicibacterium psychrotolerans</name>
    <dbReference type="NCBI Taxonomy" id="216929"/>
    <lineage>
        <taxon>Bacteria</taxon>
        <taxon>Bacillati</taxon>
        <taxon>Actinomycetota</taxon>
        <taxon>Actinomycetes</taxon>
        <taxon>Mycobacteriales</taxon>
        <taxon>Mycobacteriaceae</taxon>
        <taxon>Mycolicibacterium</taxon>
    </lineage>
</organism>
<feature type="region of interest" description="Disordered" evidence="1">
    <location>
        <begin position="40"/>
        <end position="69"/>
    </location>
</feature>
<accession>A0A7I7M6B1</accession>
<proteinExistence type="predicted"/>
<protein>
    <submittedName>
        <fullName evidence="2">Uncharacterized protein</fullName>
    </submittedName>
</protein>
<dbReference type="EMBL" id="AP022574">
    <property type="protein sequence ID" value="BBX66909.1"/>
    <property type="molecule type" value="Genomic_DNA"/>
</dbReference>
<sequence length="69" mass="7234">MVEVPNRRGPASVTHAPGQRVACVCTHDAVRVLQRSTAVPVARSGVGPQSRLAVGSRLSSRSAKRIAMS</sequence>
<reference evidence="2 3" key="1">
    <citation type="journal article" date="2019" name="Emerg. Microbes Infect.">
        <title>Comprehensive subspecies identification of 175 nontuberculous mycobacteria species based on 7547 genomic profiles.</title>
        <authorList>
            <person name="Matsumoto Y."/>
            <person name="Kinjo T."/>
            <person name="Motooka D."/>
            <person name="Nabeya D."/>
            <person name="Jung N."/>
            <person name="Uechi K."/>
            <person name="Horii T."/>
            <person name="Iida T."/>
            <person name="Fujita J."/>
            <person name="Nakamura S."/>
        </authorList>
    </citation>
    <scope>NUCLEOTIDE SEQUENCE [LARGE SCALE GENOMIC DNA]</scope>
    <source>
        <strain evidence="2 3">JCM 13323</strain>
    </source>
</reference>